<dbReference type="InterPro" id="IPR006058">
    <property type="entry name" value="2Fe2S_fd_BS"/>
</dbReference>
<feature type="domain" description="2Fe-2S ferredoxin-type" evidence="6">
    <location>
        <begin position="47"/>
        <end position="123"/>
    </location>
</feature>
<dbReference type="InterPro" id="IPR037165">
    <property type="entry name" value="AldOxase/xan_DH_Mopterin-bd_sf"/>
</dbReference>
<dbReference type="Proteomes" id="UP000238823">
    <property type="component" value="Unassembled WGS sequence"/>
</dbReference>
<dbReference type="AlphaFoldDB" id="A0A2S9YIC6"/>
<dbReference type="SUPFAM" id="SSF54665">
    <property type="entry name" value="CO dehydrogenase molybdoprotein N-domain-like"/>
    <property type="match status" value="1"/>
</dbReference>
<keyword evidence="3" id="KW-0479">Metal-binding</keyword>
<sequence length="942" mass="100097">MQTTRRGFLKSTVAGATATVACAKPQRQTAVGTHPKLPESAPTTDTVELNTHVNGERVSLRVGADHSTLNVVREQLGLTGSKLGCGHGACGACTMQLDGTPVATCLLPATKLEGRQLHTVEGIGPRSAGGQLHPIQRAFMAEDALQCGYCTPGFIVESAAFHDRFRAKHGAATPSRDEIAAALSGHLCRCGAYVAIYRAVAGACAGKFDDGPDQGPRIDALAKVTGAAKYSVDIAPEGLLIAKVLRSPHAHAKLGSIDWSGALAHPGVVGAIELTRPGHKLRYVGQEIVALAAIDEATAIEALTKVHVEYELLPAVLGLDAPLEPNAPELYAEKKARKAAPNANETPLLPETWRGNLRGPFELFSHNRGRARRRVERARDGEGELYSGSFETQVQLHTPLEPKAAVAEWLSADKLRVHASSQGVRQMAEDIATRWGLRHEDVEVIADYVGGGFGAKGLIYIEMVIAIELARVCGQPVKYANDRREELAVGGSRPGLRTTVSVTGAMDTLPAFVIDSRSDAGVAVGSSASILARINYPQADQHLSDYDVLNNAPPSSPFRGPGGPPMYFAIEQAIDALAITHAVDPIALRSSWNENDSRQRVYDWASAHPMWQARRPARSDTGRFRRGIGIATASWWCLAEPATRVQIDASRDGVVISTACQDMGNGSRTLLADVVADVLGVDPHSLTVKIGSSKAVHGPMSGGSRTATSLGPAATDAAIELRDELVEVARRRLKLANVRPIAGGVEHDGGRLTWTELLEVAPAISVTGKRGRDQGGFVLPPIADLAFSRYLSATVQISEVEVDTRLGRVRMLRSACGVSVGKIYSPLLARSQAEGGLVQGISYALFEERRLDPRHGTLLTGGLEDYRLCGLGDIGEIEVEFVPGGFERVRGQGVGIGELATLTPAATIANAVYDATGWRPTHIPLRPDRVLAGLAQTSGAQP</sequence>
<evidence type="ECO:0000313" key="8">
    <source>
        <dbReference type="Proteomes" id="UP000238823"/>
    </source>
</evidence>
<dbReference type="RefSeq" id="WP_181234094.1">
    <property type="nucleotide sequence ID" value="NZ_PVNL01000101.1"/>
</dbReference>
<dbReference type="InterPro" id="IPR036856">
    <property type="entry name" value="Ald_Oxase/Xan_DH_a/b_sf"/>
</dbReference>
<dbReference type="Gene3D" id="3.10.20.30">
    <property type="match status" value="1"/>
</dbReference>
<dbReference type="Gene3D" id="3.30.365.10">
    <property type="entry name" value="Aldehyde oxidase/xanthine dehydrogenase, molybdopterin binding domain"/>
    <property type="match status" value="4"/>
</dbReference>
<evidence type="ECO:0000256" key="3">
    <source>
        <dbReference type="ARBA" id="ARBA00022723"/>
    </source>
</evidence>
<accession>A0A2S9YIC6</accession>
<dbReference type="Pfam" id="PF00111">
    <property type="entry name" value="Fer2"/>
    <property type="match status" value="1"/>
</dbReference>
<dbReference type="InterPro" id="IPR006311">
    <property type="entry name" value="TAT_signal"/>
</dbReference>
<organism evidence="7 8">
    <name type="scientific">Enhygromyxa salina</name>
    <dbReference type="NCBI Taxonomy" id="215803"/>
    <lineage>
        <taxon>Bacteria</taxon>
        <taxon>Pseudomonadati</taxon>
        <taxon>Myxococcota</taxon>
        <taxon>Polyangia</taxon>
        <taxon>Nannocystales</taxon>
        <taxon>Nannocystaceae</taxon>
        <taxon>Enhygromyxa</taxon>
    </lineage>
</organism>
<reference evidence="7 8" key="1">
    <citation type="submission" date="2018-03" db="EMBL/GenBank/DDBJ databases">
        <title>Draft Genome Sequences of the Obligatory Marine Myxobacteria Enhygromyxa salina SWB007.</title>
        <authorList>
            <person name="Poehlein A."/>
            <person name="Moghaddam J.A."/>
            <person name="Harms H."/>
            <person name="Alanjari M."/>
            <person name="Koenig G.M."/>
            <person name="Daniel R."/>
            <person name="Schaeberle T.F."/>
        </authorList>
    </citation>
    <scope>NUCLEOTIDE SEQUENCE [LARGE SCALE GENOMIC DNA]</scope>
    <source>
        <strain evidence="7 8">SWB007</strain>
    </source>
</reference>
<dbReference type="GO" id="GO:0033727">
    <property type="term" value="F:aldehyde dehydrogenase (FAD-independent) activity"/>
    <property type="evidence" value="ECO:0007669"/>
    <property type="project" value="UniProtKB-EC"/>
</dbReference>
<dbReference type="InterPro" id="IPR036884">
    <property type="entry name" value="2Fe-2S-bd_dom_sf"/>
</dbReference>
<keyword evidence="2" id="KW-0500">Molybdenum</keyword>
<comment type="caution">
    <text evidence="7">The sequence shown here is derived from an EMBL/GenBank/DDBJ whole genome shotgun (WGS) entry which is preliminary data.</text>
</comment>
<dbReference type="InterPro" id="IPR000674">
    <property type="entry name" value="Ald_Oxase/Xan_DH_a/b"/>
</dbReference>
<dbReference type="EMBL" id="PVNL01000101">
    <property type="protein sequence ID" value="PRQ04868.1"/>
    <property type="molecule type" value="Genomic_DNA"/>
</dbReference>
<dbReference type="GO" id="GO:0005506">
    <property type="term" value="F:iron ion binding"/>
    <property type="evidence" value="ECO:0007669"/>
    <property type="project" value="InterPro"/>
</dbReference>
<dbReference type="Gene3D" id="3.90.1170.50">
    <property type="entry name" value="Aldehyde oxidase/xanthine dehydrogenase, a/b hammerhead"/>
    <property type="match status" value="2"/>
</dbReference>
<dbReference type="InterPro" id="IPR002888">
    <property type="entry name" value="2Fe-2S-bd"/>
</dbReference>
<dbReference type="PANTHER" id="PTHR11908:SF132">
    <property type="entry name" value="ALDEHYDE OXIDASE 1-RELATED"/>
    <property type="match status" value="1"/>
</dbReference>
<evidence type="ECO:0000256" key="1">
    <source>
        <dbReference type="ARBA" id="ARBA00006849"/>
    </source>
</evidence>
<keyword evidence="4 7" id="KW-0560">Oxidoreductase</keyword>
<evidence type="ECO:0000313" key="7">
    <source>
        <dbReference type="EMBL" id="PRQ04868.1"/>
    </source>
</evidence>
<dbReference type="EC" id="1.2.99.7" evidence="7"/>
<dbReference type="InterPro" id="IPR001041">
    <property type="entry name" value="2Fe-2S_ferredoxin-type"/>
</dbReference>
<keyword evidence="5" id="KW-0408">Iron</keyword>
<dbReference type="PANTHER" id="PTHR11908">
    <property type="entry name" value="XANTHINE DEHYDROGENASE"/>
    <property type="match status" value="1"/>
</dbReference>
<evidence type="ECO:0000256" key="5">
    <source>
        <dbReference type="ARBA" id="ARBA00023004"/>
    </source>
</evidence>
<dbReference type="SMART" id="SM01008">
    <property type="entry name" value="Ald_Xan_dh_C"/>
    <property type="match status" value="1"/>
</dbReference>
<dbReference type="CDD" id="cd00207">
    <property type="entry name" value="fer2"/>
    <property type="match status" value="1"/>
</dbReference>
<dbReference type="SUPFAM" id="SSF47741">
    <property type="entry name" value="CO dehydrogenase ISP C-domain like"/>
    <property type="match status" value="1"/>
</dbReference>
<dbReference type="Pfam" id="PF20256">
    <property type="entry name" value="MoCoBD_2"/>
    <property type="match status" value="1"/>
</dbReference>
<dbReference type="InterPro" id="IPR046867">
    <property type="entry name" value="AldOxase/xan_DH_MoCoBD2"/>
</dbReference>
<dbReference type="Pfam" id="PF02738">
    <property type="entry name" value="MoCoBD_1"/>
    <property type="match status" value="1"/>
</dbReference>
<dbReference type="Pfam" id="PF01799">
    <property type="entry name" value="Fer2_2"/>
    <property type="match status" value="1"/>
</dbReference>
<dbReference type="PROSITE" id="PS00197">
    <property type="entry name" value="2FE2S_FER_1"/>
    <property type="match status" value="1"/>
</dbReference>
<dbReference type="InterPro" id="IPR008274">
    <property type="entry name" value="AldOxase/xan_DH_MoCoBD1"/>
</dbReference>
<comment type="similarity">
    <text evidence="1">Belongs to the xanthine dehydrogenase family.</text>
</comment>
<dbReference type="InterPro" id="IPR012675">
    <property type="entry name" value="Beta-grasp_dom_sf"/>
</dbReference>
<evidence type="ECO:0000256" key="4">
    <source>
        <dbReference type="ARBA" id="ARBA00023002"/>
    </source>
</evidence>
<gene>
    <name evidence="7" type="primary">mop</name>
    <name evidence="7" type="ORF">ENSA7_50410</name>
</gene>
<dbReference type="PROSITE" id="PS51318">
    <property type="entry name" value="TAT"/>
    <property type="match status" value="1"/>
</dbReference>
<dbReference type="PROSITE" id="PS51085">
    <property type="entry name" value="2FE2S_FER_2"/>
    <property type="match status" value="1"/>
</dbReference>
<evidence type="ECO:0000259" key="6">
    <source>
        <dbReference type="PROSITE" id="PS51085"/>
    </source>
</evidence>
<dbReference type="SUPFAM" id="SSF56003">
    <property type="entry name" value="Molybdenum cofactor-binding domain"/>
    <property type="match status" value="1"/>
</dbReference>
<dbReference type="Gene3D" id="1.10.150.120">
    <property type="entry name" value="[2Fe-2S]-binding domain"/>
    <property type="match status" value="1"/>
</dbReference>
<dbReference type="InterPro" id="IPR036010">
    <property type="entry name" value="2Fe-2S_ferredoxin-like_sf"/>
</dbReference>
<proteinExistence type="inferred from homology"/>
<evidence type="ECO:0000256" key="2">
    <source>
        <dbReference type="ARBA" id="ARBA00022505"/>
    </source>
</evidence>
<name>A0A2S9YIC6_9BACT</name>
<dbReference type="GO" id="GO:0051537">
    <property type="term" value="F:2 iron, 2 sulfur cluster binding"/>
    <property type="evidence" value="ECO:0007669"/>
    <property type="project" value="InterPro"/>
</dbReference>
<protein>
    <submittedName>
        <fullName evidence="7">Aldehyde oxidoreductase</fullName>
        <ecNumber evidence="7">1.2.99.7</ecNumber>
    </submittedName>
</protein>
<dbReference type="PROSITE" id="PS51257">
    <property type="entry name" value="PROKAR_LIPOPROTEIN"/>
    <property type="match status" value="1"/>
</dbReference>
<dbReference type="SUPFAM" id="SSF54292">
    <property type="entry name" value="2Fe-2S ferredoxin-like"/>
    <property type="match status" value="1"/>
</dbReference>
<dbReference type="InterPro" id="IPR016208">
    <property type="entry name" value="Ald_Oxase/xanthine_DH-like"/>
</dbReference>